<feature type="compositionally biased region" description="Polar residues" evidence="7">
    <location>
        <begin position="803"/>
        <end position="823"/>
    </location>
</feature>
<evidence type="ECO:0000256" key="3">
    <source>
        <dbReference type="ARBA" id="ARBA00022605"/>
    </source>
</evidence>
<feature type="region of interest" description="Disordered" evidence="7">
    <location>
        <begin position="441"/>
        <end position="478"/>
    </location>
</feature>
<evidence type="ECO:0000313" key="9">
    <source>
        <dbReference type="EMBL" id="GAQ11574.1"/>
    </source>
</evidence>
<feature type="domain" description="DAHP synthetase I/KDSA" evidence="8">
    <location>
        <begin position="1369"/>
        <end position="1668"/>
    </location>
</feature>
<evidence type="ECO:0000256" key="6">
    <source>
        <dbReference type="ARBA" id="ARBA00047508"/>
    </source>
</evidence>
<feature type="compositionally biased region" description="Basic and acidic residues" evidence="7">
    <location>
        <begin position="634"/>
        <end position="650"/>
    </location>
</feature>
<evidence type="ECO:0000256" key="4">
    <source>
        <dbReference type="ARBA" id="ARBA00022679"/>
    </source>
</evidence>
<comment type="caution">
    <text evidence="9">The sequence shown here is derived from an EMBL/GenBank/DDBJ whole genome shotgun (WGS) entry which is preliminary data.</text>
</comment>
<gene>
    <name evidence="9" type="ORF">ALT_8895</name>
</gene>
<organism evidence="9 10">
    <name type="scientific">Aspergillus lentulus</name>
    <dbReference type="NCBI Taxonomy" id="293939"/>
    <lineage>
        <taxon>Eukaryota</taxon>
        <taxon>Fungi</taxon>
        <taxon>Dikarya</taxon>
        <taxon>Ascomycota</taxon>
        <taxon>Pezizomycotina</taxon>
        <taxon>Eurotiomycetes</taxon>
        <taxon>Eurotiomycetidae</taxon>
        <taxon>Eurotiales</taxon>
        <taxon>Aspergillaceae</taxon>
        <taxon>Aspergillus</taxon>
        <taxon>Aspergillus subgen. Fumigati</taxon>
    </lineage>
</organism>
<feature type="compositionally biased region" description="Basic and acidic residues" evidence="7">
    <location>
        <begin position="496"/>
        <end position="509"/>
    </location>
</feature>
<feature type="compositionally biased region" description="Polar residues" evidence="7">
    <location>
        <begin position="441"/>
        <end position="472"/>
    </location>
</feature>
<feature type="region of interest" description="Disordered" evidence="7">
    <location>
        <begin position="1046"/>
        <end position="1070"/>
    </location>
</feature>
<dbReference type="NCBIfam" id="NF009395">
    <property type="entry name" value="PRK12755.1"/>
    <property type="match status" value="1"/>
</dbReference>
<evidence type="ECO:0000313" key="10">
    <source>
        <dbReference type="Proteomes" id="UP000051487"/>
    </source>
</evidence>
<name>A0AAN4PSN3_ASPLE</name>
<feature type="region of interest" description="Disordered" evidence="7">
    <location>
        <begin position="803"/>
        <end position="827"/>
    </location>
</feature>
<dbReference type="NCBIfam" id="TIGR00034">
    <property type="entry name" value="aroFGH"/>
    <property type="match status" value="1"/>
</dbReference>
<evidence type="ECO:0000259" key="8">
    <source>
        <dbReference type="Pfam" id="PF00793"/>
    </source>
</evidence>
<sequence>MSSTSSQAVLTDEQLAGFTELATRLESIFTGEAKGGEFVVPSYLIDGFLRIETPIRAQHLQKVIDVLHRYEADIVQSLNTTSVHCLAYLLLNLDVESEQENGLNLLLDESIYVVRTKRKRSEVALLRFRNQLQLVQRKLIQTLYGLFIDEKRNKHIRRLAGKSLVEIWPGTKDVRNLPFEIQDEDITQLISIILYENDAVTRFFAGAFMQTLHLSQKDVERLGHARDCKLLDMLCRSMVVFPEEPIKFFHHYECEVRRIQPEPDKRTILVPSCDLVLSGNGENRPLAQGSEALGVVSPESLIFILAVTRPSGVLCQFIDVSMHSTLESLRTSRQSTGGGMSRLILQFDVDASLSVNGKRQIPGESTLSLSSRYDLADLHTVIETNGKLMKRQSTDLSTLTRMSSSIIISLDTDDDDGSESFDHSQALFGNEGPVYCLGSNGSQPESKCCESQTTSGSHDRTVLSQQSESARGTSVMGDSLQALRPFRFNHNISNQHGRERPSVAFERKSPGRSMVEEGGNPLALKEHSDNSAESPHKGLSDCAMAETDTGSWKKSPPHVHTSHSHAPEENDAGWLRPRTSRPRSRRHQQKRELTSSKRASGLMPDTQESLIFPMRHSTRKVYTHVRTSVDWDEDLRPSDEPEQLESRKSIDVTSISSPFPGEKSIFDQASSKGTKRKSKGKTSSNKRRKTSRKVGLDNRKGQHEIEESSLAQESELEGTVDATHMPEVNAKSETPKGSRTKADRASMDNSVEGGPPRQLETLTDEAPEAALVAVTEISGVEQSIAFLMDQAQEIGCPLISESSRATGDQHASQTPNSQIQMPSSDREETHIISYPDFKEFEFGGRGTVVGGKLAFAFHRGCAFYLQGEEKEDDSTIRDGVTGSVDKEHDENHAMSASALRHEDSETRVVKVQPQEAIVSRTNRTTHLSSNAERAVVEGQTSQEYPGSIQQISSKRLTSRKRRAAQTEKDNASRKKKAQTKLSTMARSEKKSQADEIECQSQDIRGLRQSEPGLYALKKADFGNGRAQVSTGERKKVRSGYHSLKLIRQRQKPEEGDSSDSGSPKIISHGKTIPRLTPRKTIVDNNGSPRLVSRHIAGSQCSTHANLDFTQGSGELMRAGMNLISQGFSESGYEADFDERTEEIPLETPEVASFRTKMDAHRDKYVPRNCETATHEEVSENPVTGCREGLMVSKLVTASGKEFTMRSSSKPPKKSASRLGRSNAEADGRTQLSSKEEGCFIDSSCDPSETSPSSEELPGQADLASSLQSLHESARDMLLITNEHLLHGLDKERAAINTFLNSYRQQYNRVLDQLVKRQEERIKLWNNDHLEDSRIRGYNPLTPPNLLQHEIAMTDKSRQTVLQARRDAVSIVHGTDTDKQRLLVVIGPCSIHDPDMALEYCDRLLKMKEKYNDELLIVMRAYLEKPRTTVGWKGLINDPDIDNSFKINKGLRTSRQLFVDLTNKGMPIASEMLDTISPQFLADCLSVGAVGARTTESQVHRELASGLSFPVGFKNGTDGSLDVAVDAIGSVKHPHHFLSVTKPGVAAIVGTVGNPDCFVILRGGKKGPNYDAQSIAEAKAKLSSQGLPARLMVDCSHGNSQKNHKNQPKVAAVLAEQIAAGETAIMGVMIESNINEGNQKVPPEGKAGLKYGVSITDACINWEDSEAVLETLAQAVRTRREKLAVNGASH</sequence>
<dbReference type="InterPro" id="IPR013785">
    <property type="entry name" value="Aldolase_TIM"/>
</dbReference>
<feature type="compositionally biased region" description="Basic and acidic residues" evidence="7">
    <location>
        <begin position="1223"/>
        <end position="1237"/>
    </location>
</feature>
<dbReference type="EC" id="2.5.1.54" evidence="2"/>
<feature type="compositionally biased region" description="Basic and acidic residues" evidence="7">
    <location>
        <begin position="694"/>
        <end position="706"/>
    </location>
</feature>
<dbReference type="GO" id="GO:0005737">
    <property type="term" value="C:cytoplasm"/>
    <property type="evidence" value="ECO:0007669"/>
    <property type="project" value="TreeGrafter"/>
</dbReference>
<dbReference type="Proteomes" id="UP000051487">
    <property type="component" value="Unassembled WGS sequence"/>
</dbReference>
<feature type="compositionally biased region" description="Basic residues" evidence="7">
    <location>
        <begin position="578"/>
        <end position="589"/>
    </location>
</feature>
<protein>
    <recommendedName>
        <fullName evidence="2">3-deoxy-7-phosphoheptulonate synthase</fullName>
        <ecNumber evidence="2">2.5.1.54</ecNumber>
    </recommendedName>
</protein>
<reference evidence="9 10" key="1">
    <citation type="submission" date="2015-11" db="EMBL/GenBank/DDBJ databases">
        <title>Aspergillus lentulus strain IFM 54703T.</title>
        <authorList>
            <person name="Kusuya Y."/>
            <person name="Sakai K."/>
            <person name="Kamei K."/>
            <person name="Takahashi H."/>
            <person name="Yaguchi T."/>
        </authorList>
    </citation>
    <scope>NUCLEOTIDE SEQUENCE [LARGE SCALE GENOMIC DNA]</scope>
    <source>
        <strain evidence="9 10">IFM 54703</strain>
    </source>
</reference>
<evidence type="ECO:0000256" key="1">
    <source>
        <dbReference type="ARBA" id="ARBA00007985"/>
    </source>
</evidence>
<proteinExistence type="inferred from homology"/>
<dbReference type="Gene3D" id="3.20.20.70">
    <property type="entry name" value="Aldolase class I"/>
    <property type="match status" value="1"/>
</dbReference>
<feature type="region of interest" description="Disordered" evidence="7">
    <location>
        <begin position="925"/>
        <end position="1000"/>
    </location>
</feature>
<keyword evidence="5" id="KW-0057">Aromatic amino acid biosynthesis</keyword>
<dbReference type="PANTHER" id="PTHR21225:SF18">
    <property type="entry name" value="PHOSPHO-2-DEHYDRO-3-DEOXYHEPTONATE ALDOLASE, PHENYLALANINE-INHIBITED"/>
    <property type="match status" value="1"/>
</dbReference>
<dbReference type="GO" id="GO:0003849">
    <property type="term" value="F:3-deoxy-7-phosphoheptulonate synthase activity"/>
    <property type="evidence" value="ECO:0007669"/>
    <property type="project" value="UniProtKB-EC"/>
</dbReference>
<keyword evidence="4" id="KW-0808">Transferase</keyword>
<feature type="compositionally biased region" description="Basic and acidic residues" evidence="7">
    <location>
        <begin position="524"/>
        <end position="539"/>
    </location>
</feature>
<dbReference type="InterPro" id="IPR006219">
    <property type="entry name" value="DAHP_synth_1"/>
</dbReference>
<feature type="compositionally biased region" description="Basic and acidic residues" evidence="7">
    <location>
        <begin position="899"/>
        <end position="908"/>
    </location>
</feature>
<feature type="region of interest" description="Disordered" evidence="7">
    <location>
        <begin position="633"/>
        <end position="758"/>
    </location>
</feature>
<feature type="region of interest" description="Disordered" evidence="7">
    <location>
        <begin position="490"/>
        <end position="611"/>
    </location>
</feature>
<dbReference type="PANTHER" id="PTHR21225">
    <property type="entry name" value="PHOSPHO-2-DEHYDRO-3-DEOXYHEPTONATE ALDOLASE DAHP SYNTHETASE"/>
    <property type="match status" value="1"/>
</dbReference>
<dbReference type="InterPro" id="IPR006218">
    <property type="entry name" value="DAHP1/KDSA"/>
</dbReference>
<accession>A0AAN4PSN3</accession>
<dbReference type="Pfam" id="PF00793">
    <property type="entry name" value="DAHP_synth_1"/>
    <property type="match status" value="1"/>
</dbReference>
<dbReference type="GO" id="GO:0008652">
    <property type="term" value="P:amino acid biosynthetic process"/>
    <property type="evidence" value="ECO:0007669"/>
    <property type="project" value="UniProtKB-KW"/>
</dbReference>
<dbReference type="GO" id="GO:0009073">
    <property type="term" value="P:aromatic amino acid family biosynthetic process"/>
    <property type="evidence" value="ECO:0007669"/>
    <property type="project" value="UniProtKB-KW"/>
</dbReference>
<feature type="compositionally biased region" description="Basic and acidic residues" evidence="7">
    <location>
        <begin position="733"/>
        <end position="746"/>
    </location>
</feature>
<dbReference type="EMBL" id="BCLY01000016">
    <property type="protein sequence ID" value="GAQ11574.1"/>
    <property type="molecule type" value="Genomic_DNA"/>
</dbReference>
<evidence type="ECO:0000256" key="2">
    <source>
        <dbReference type="ARBA" id="ARBA00012694"/>
    </source>
</evidence>
<dbReference type="FunFam" id="3.20.20.70:FF:000005">
    <property type="entry name" value="Phospho-2-dehydro-3-deoxyheptonate aldolase"/>
    <property type="match status" value="1"/>
</dbReference>
<feature type="region of interest" description="Disordered" evidence="7">
    <location>
        <begin position="872"/>
        <end position="911"/>
    </location>
</feature>
<dbReference type="SUPFAM" id="SSF51569">
    <property type="entry name" value="Aldolase"/>
    <property type="match status" value="1"/>
</dbReference>
<evidence type="ECO:0000256" key="7">
    <source>
        <dbReference type="SAM" id="MobiDB-lite"/>
    </source>
</evidence>
<feature type="compositionally biased region" description="Low complexity" evidence="7">
    <location>
        <begin position="1242"/>
        <end position="1257"/>
    </location>
</feature>
<keyword evidence="3" id="KW-0028">Amino-acid biosynthesis</keyword>
<evidence type="ECO:0000256" key="5">
    <source>
        <dbReference type="ARBA" id="ARBA00023141"/>
    </source>
</evidence>
<feature type="region of interest" description="Disordered" evidence="7">
    <location>
        <begin position="1200"/>
        <end position="1262"/>
    </location>
</feature>
<comment type="similarity">
    <text evidence="1">Belongs to the class-I DAHP synthase family.</text>
</comment>
<feature type="compositionally biased region" description="Polar residues" evidence="7">
    <location>
        <begin position="938"/>
        <end position="955"/>
    </location>
</feature>
<comment type="catalytic activity">
    <reaction evidence="6">
        <text>D-erythrose 4-phosphate + phosphoenolpyruvate + H2O = 7-phospho-2-dehydro-3-deoxy-D-arabino-heptonate + phosphate</text>
        <dbReference type="Rhea" id="RHEA:14717"/>
        <dbReference type="ChEBI" id="CHEBI:15377"/>
        <dbReference type="ChEBI" id="CHEBI:16897"/>
        <dbReference type="ChEBI" id="CHEBI:43474"/>
        <dbReference type="ChEBI" id="CHEBI:58394"/>
        <dbReference type="ChEBI" id="CHEBI:58702"/>
        <dbReference type="EC" id="2.5.1.54"/>
    </reaction>
</comment>
<feature type="compositionally biased region" description="Basic residues" evidence="7">
    <location>
        <begin position="673"/>
        <end position="692"/>
    </location>
</feature>